<dbReference type="Proteomes" id="UP000297598">
    <property type="component" value="Unassembled WGS sequence"/>
</dbReference>
<dbReference type="InterPro" id="IPR021176">
    <property type="entry name" value="Competence-induced_CoiA"/>
</dbReference>
<evidence type="ECO:0000259" key="2">
    <source>
        <dbReference type="Pfam" id="PF25164"/>
    </source>
</evidence>
<evidence type="ECO:0000259" key="1">
    <source>
        <dbReference type="Pfam" id="PF06054"/>
    </source>
</evidence>
<protein>
    <submittedName>
        <fullName evidence="3">Transcription factor</fullName>
    </submittedName>
</protein>
<gene>
    <name evidence="4" type="ORF">BJR09_06210</name>
    <name evidence="3" type="ORF">NCTC13830_02099</name>
</gene>
<evidence type="ECO:0000313" key="6">
    <source>
        <dbReference type="Proteomes" id="UP000297598"/>
    </source>
</evidence>
<dbReference type="AlphaFoldDB" id="A0A380G0N7"/>
<dbReference type="InterPro" id="IPR010330">
    <property type="entry name" value="CoiA_nuc"/>
</dbReference>
<feature type="domain" description="Competence protein CoiA nuclease-like" evidence="1">
    <location>
        <begin position="58"/>
        <end position="197"/>
    </location>
</feature>
<dbReference type="RefSeq" id="WP_103299183.1">
    <property type="nucleotide sequence ID" value="NZ_PPQT01000201.1"/>
</dbReference>
<sequence>MLVAINQHGERVSATEAVKENDYFCPYCKTELILKKGIKVTTHYAHKSNVHRKCAKAETEKHYYTKFFIANLLKQHGYNVEIEPYCPTIMQYPDILIDSKIAMEIQFSRISLQEIRERSLGFKSLGVEVVWVIEDSKYHKGVLYLNTFQAYFINPLSRTLLTWDRSKQVLYKYSQIQHLEGRKFLAKKELIQMNNIKDDETVVYCHTFKLSNDKIIKYIQQCRRKNSVLEPTLSAMYQLRMTDIDVCNSSGFIFPQQLYIENHPVQWQLQLNLLKYQNNLSKDSLIKYLRFRHFYLNNYDPLSLTSELIHAYINVANSS</sequence>
<reference evidence="3 5" key="1">
    <citation type="submission" date="2018-06" db="EMBL/GenBank/DDBJ databases">
        <authorList>
            <consortium name="Pathogen Informatics"/>
            <person name="Doyle S."/>
        </authorList>
    </citation>
    <scope>NUCLEOTIDE SEQUENCE [LARGE SCALE GENOMIC DNA]</scope>
    <source>
        <strain evidence="3 5">NCTC13830</strain>
    </source>
</reference>
<dbReference type="OrthoDB" id="3784230at2"/>
<dbReference type="Pfam" id="PF06054">
    <property type="entry name" value="CoiA_nuc"/>
    <property type="match status" value="1"/>
</dbReference>
<dbReference type="Pfam" id="PF25164">
    <property type="entry name" value="CoiA_N"/>
    <property type="match status" value="1"/>
</dbReference>
<reference evidence="4 6" key="2">
    <citation type="submission" date="2019-04" db="EMBL/GenBank/DDBJ databases">
        <title>Genomic characterization of Staphylococcus petrasii strains.</title>
        <authorList>
            <person name="Vrbovska V."/>
            <person name="Kovarovic V."/>
            <person name="Maslanova I."/>
            <person name="Indrakova A."/>
            <person name="Petras P."/>
            <person name="Sedo O."/>
            <person name="Svec P."/>
            <person name="Fisarova L."/>
            <person name="Sedlacek I."/>
            <person name="Doskar J."/>
            <person name="Pantucek R."/>
        </authorList>
    </citation>
    <scope>NUCLEOTIDE SEQUENCE [LARGE SCALE GENOMIC DNA]</scope>
    <source>
        <strain evidence="4 6">P5404</strain>
    </source>
</reference>
<evidence type="ECO:0000313" key="3">
    <source>
        <dbReference type="EMBL" id="SUM44689.1"/>
    </source>
</evidence>
<dbReference type="Proteomes" id="UP000254047">
    <property type="component" value="Unassembled WGS sequence"/>
</dbReference>
<dbReference type="PIRSF" id="PIRSF007487">
    <property type="entry name" value="Competence-induced_CoiA_bac"/>
    <property type="match status" value="1"/>
</dbReference>
<organism evidence="3 5">
    <name type="scientific">Staphylococcus petrasii</name>
    <dbReference type="NCBI Taxonomy" id="1276936"/>
    <lineage>
        <taxon>Bacteria</taxon>
        <taxon>Bacillati</taxon>
        <taxon>Bacillota</taxon>
        <taxon>Bacilli</taxon>
        <taxon>Bacillales</taxon>
        <taxon>Staphylococcaceae</taxon>
        <taxon>Staphylococcus</taxon>
    </lineage>
</organism>
<dbReference type="EMBL" id="SRLS01000007">
    <property type="protein sequence ID" value="TGE17719.1"/>
    <property type="molecule type" value="Genomic_DNA"/>
</dbReference>
<name>A0A380G0N7_9STAP</name>
<feature type="domain" description="Competence protein CoiA-like N-terminal" evidence="2">
    <location>
        <begin position="15"/>
        <end position="49"/>
    </location>
</feature>
<evidence type="ECO:0000313" key="4">
    <source>
        <dbReference type="EMBL" id="TGE17719.1"/>
    </source>
</evidence>
<proteinExistence type="predicted"/>
<keyword evidence="6" id="KW-1185">Reference proteome</keyword>
<dbReference type="InterPro" id="IPR057253">
    <property type="entry name" value="CoiA-like_N"/>
</dbReference>
<dbReference type="EMBL" id="UHDO01000001">
    <property type="protein sequence ID" value="SUM44689.1"/>
    <property type="molecule type" value="Genomic_DNA"/>
</dbReference>
<accession>A0A380G0N7</accession>
<evidence type="ECO:0000313" key="5">
    <source>
        <dbReference type="Proteomes" id="UP000254047"/>
    </source>
</evidence>